<sequence length="137" mass="15785">MGREIRKLENIPLLKLGRNNTTMSRDSADIDEDHQYTSLKDIILNSPPKNSMINQEGNDFDSSNIAIKNQLVKHAASAYLQSAVVLASQNQNYFVRFWARLWDQSTLCSRWRVYVSNPIRACFRPIIRLISCMHSRG</sequence>
<dbReference type="PANTHER" id="PTHR34569:SF17">
    <property type="entry name" value="UBIQUITIN-PROTEIN LIGASE ARKADIA-A, PUTATIVE-RELATED"/>
    <property type="match status" value="1"/>
</dbReference>
<gene>
    <name evidence="1" type="ORF">CIPAW_09G121300</name>
    <name evidence="2" type="ORF">I3842_09G118800</name>
</gene>
<dbReference type="Proteomes" id="UP000811609">
    <property type="component" value="Chromosome 9"/>
</dbReference>
<dbReference type="EMBL" id="CM031817">
    <property type="protein sequence ID" value="KAG6642121.1"/>
    <property type="molecule type" value="Genomic_DNA"/>
</dbReference>
<keyword evidence="3" id="KW-1185">Reference proteome</keyword>
<organism evidence="1 3">
    <name type="scientific">Carya illinoinensis</name>
    <name type="common">Pecan</name>
    <dbReference type="NCBI Taxonomy" id="32201"/>
    <lineage>
        <taxon>Eukaryota</taxon>
        <taxon>Viridiplantae</taxon>
        <taxon>Streptophyta</taxon>
        <taxon>Embryophyta</taxon>
        <taxon>Tracheophyta</taxon>
        <taxon>Spermatophyta</taxon>
        <taxon>Magnoliopsida</taxon>
        <taxon>eudicotyledons</taxon>
        <taxon>Gunneridae</taxon>
        <taxon>Pentapetalae</taxon>
        <taxon>rosids</taxon>
        <taxon>fabids</taxon>
        <taxon>Fagales</taxon>
        <taxon>Juglandaceae</taxon>
        <taxon>Carya</taxon>
    </lineage>
</organism>
<name>A0A8T1PKT3_CARIL</name>
<evidence type="ECO:0000313" key="3">
    <source>
        <dbReference type="Proteomes" id="UP000811609"/>
    </source>
</evidence>
<reference evidence="1" key="1">
    <citation type="submission" date="2020-12" db="EMBL/GenBank/DDBJ databases">
        <title>WGS assembly of Carya illinoinensis cv. Pawnee.</title>
        <authorList>
            <person name="Platts A."/>
            <person name="Shu S."/>
            <person name="Wright S."/>
            <person name="Barry K."/>
            <person name="Edger P."/>
            <person name="Pires J.C."/>
            <person name="Schmutz J."/>
        </authorList>
    </citation>
    <scope>NUCLEOTIDE SEQUENCE</scope>
    <source>
        <tissue evidence="1">Leaf</tissue>
    </source>
</reference>
<evidence type="ECO:0000313" key="1">
    <source>
        <dbReference type="EMBL" id="KAG6642121.1"/>
    </source>
</evidence>
<evidence type="ECO:0000313" key="2">
    <source>
        <dbReference type="EMBL" id="KAG6695873.1"/>
    </source>
</evidence>
<accession>A0A8T1PKT3</accession>
<proteinExistence type="predicted"/>
<dbReference type="PANTHER" id="PTHR34569">
    <property type="entry name" value="EXPRESSED PROTEIN"/>
    <property type="match status" value="1"/>
</dbReference>
<reference evidence="2" key="2">
    <citation type="submission" date="2021-01" db="EMBL/GenBank/DDBJ databases">
        <authorList>
            <person name="Lovell J.T."/>
            <person name="Bentley N."/>
            <person name="Bhattarai G."/>
            <person name="Jenkins J.W."/>
            <person name="Sreedasyam A."/>
            <person name="Alarcon Y."/>
            <person name="Bock C."/>
            <person name="Boston L."/>
            <person name="Carlson J."/>
            <person name="Cervantes K."/>
            <person name="Clermont K."/>
            <person name="Krom N."/>
            <person name="Kubenka K."/>
            <person name="Mamidi S."/>
            <person name="Mattison C."/>
            <person name="Monteros M."/>
            <person name="Pisani C."/>
            <person name="Plott C."/>
            <person name="Rajasekar S."/>
            <person name="Rhein H.S."/>
            <person name="Rohla C."/>
            <person name="Song M."/>
            <person name="Hilaire R.S."/>
            <person name="Shu S."/>
            <person name="Wells L."/>
            <person name="Wang X."/>
            <person name="Webber J."/>
            <person name="Heerema R.J."/>
            <person name="Klein P."/>
            <person name="Conner P."/>
            <person name="Grauke L."/>
            <person name="Grimwood J."/>
            <person name="Schmutz J."/>
            <person name="Randall J.J."/>
        </authorList>
    </citation>
    <scope>NUCLEOTIDE SEQUENCE</scope>
    <source>
        <tissue evidence="2">Leaf</tissue>
    </source>
</reference>
<dbReference type="Proteomes" id="UP000811246">
    <property type="component" value="Chromosome 9"/>
</dbReference>
<comment type="caution">
    <text evidence="1">The sequence shown here is derived from an EMBL/GenBank/DDBJ whole genome shotgun (WGS) entry which is preliminary data.</text>
</comment>
<dbReference type="OrthoDB" id="1364464at2759"/>
<dbReference type="AlphaFoldDB" id="A0A8T1PKT3"/>
<dbReference type="EMBL" id="CM031833">
    <property type="protein sequence ID" value="KAG6695873.1"/>
    <property type="molecule type" value="Genomic_DNA"/>
</dbReference>
<protein>
    <submittedName>
        <fullName evidence="1">Uncharacterized protein</fullName>
    </submittedName>
</protein>